<protein>
    <submittedName>
        <fullName evidence="2">Uncharacterized protein</fullName>
    </submittedName>
</protein>
<reference evidence="2 3" key="1">
    <citation type="journal article" date="2019" name="Commun. Biol.">
        <title>The bagworm genome reveals a unique fibroin gene that provides high tensile strength.</title>
        <authorList>
            <person name="Kono N."/>
            <person name="Nakamura H."/>
            <person name="Ohtoshi R."/>
            <person name="Tomita M."/>
            <person name="Numata K."/>
            <person name="Arakawa K."/>
        </authorList>
    </citation>
    <scope>NUCLEOTIDE SEQUENCE [LARGE SCALE GENOMIC DNA]</scope>
</reference>
<feature type="compositionally biased region" description="Polar residues" evidence="1">
    <location>
        <begin position="191"/>
        <end position="200"/>
    </location>
</feature>
<evidence type="ECO:0000256" key="1">
    <source>
        <dbReference type="SAM" id="MobiDB-lite"/>
    </source>
</evidence>
<feature type="compositionally biased region" description="Low complexity" evidence="1">
    <location>
        <begin position="154"/>
        <end position="165"/>
    </location>
</feature>
<dbReference type="Proteomes" id="UP000299102">
    <property type="component" value="Unassembled WGS sequence"/>
</dbReference>
<evidence type="ECO:0000313" key="2">
    <source>
        <dbReference type="EMBL" id="GBP78340.1"/>
    </source>
</evidence>
<accession>A0A4C1YT28</accession>
<evidence type="ECO:0000313" key="3">
    <source>
        <dbReference type="Proteomes" id="UP000299102"/>
    </source>
</evidence>
<organism evidence="2 3">
    <name type="scientific">Eumeta variegata</name>
    <name type="common">Bagworm moth</name>
    <name type="synonym">Eumeta japonica</name>
    <dbReference type="NCBI Taxonomy" id="151549"/>
    <lineage>
        <taxon>Eukaryota</taxon>
        <taxon>Metazoa</taxon>
        <taxon>Ecdysozoa</taxon>
        <taxon>Arthropoda</taxon>
        <taxon>Hexapoda</taxon>
        <taxon>Insecta</taxon>
        <taxon>Pterygota</taxon>
        <taxon>Neoptera</taxon>
        <taxon>Endopterygota</taxon>
        <taxon>Lepidoptera</taxon>
        <taxon>Glossata</taxon>
        <taxon>Ditrysia</taxon>
        <taxon>Tineoidea</taxon>
        <taxon>Psychidae</taxon>
        <taxon>Oiketicinae</taxon>
        <taxon>Eumeta</taxon>
    </lineage>
</organism>
<gene>
    <name evidence="2" type="ORF">EVAR_9348_1</name>
</gene>
<feature type="region of interest" description="Disordered" evidence="1">
    <location>
        <begin position="98"/>
        <end position="200"/>
    </location>
</feature>
<proteinExistence type="predicted"/>
<feature type="compositionally biased region" description="Pro residues" evidence="1">
    <location>
        <begin position="139"/>
        <end position="152"/>
    </location>
</feature>
<comment type="caution">
    <text evidence="2">The sequence shown here is derived from an EMBL/GenBank/DDBJ whole genome shotgun (WGS) entry which is preliminary data.</text>
</comment>
<sequence>MGIFKLGGCRARSVNRVVARCNHHPDTGHCLTESTSWLAPHSGHVTSPTALPPGPRTAAGTRRRPPLPPARDNLFNQAHFLTFPRRRNNISGRSCLRGSVAAAPSSLRRDEAGQGRRRGGRRPDPKKHNDMSHHDFNPTPFPFPVALPPRPPARAEATPSSSSSATKCLEEVKRLTLKATRESLPGGVANSRPSRAPSSG</sequence>
<feature type="region of interest" description="Disordered" evidence="1">
    <location>
        <begin position="41"/>
        <end position="73"/>
    </location>
</feature>
<name>A0A4C1YT28_EUMVA</name>
<dbReference type="AlphaFoldDB" id="A0A4C1YT28"/>
<feature type="compositionally biased region" description="Basic and acidic residues" evidence="1">
    <location>
        <begin position="121"/>
        <end position="136"/>
    </location>
</feature>
<dbReference type="EMBL" id="BGZK01001366">
    <property type="protein sequence ID" value="GBP78340.1"/>
    <property type="molecule type" value="Genomic_DNA"/>
</dbReference>
<keyword evidence="3" id="KW-1185">Reference proteome</keyword>